<feature type="disulfide bond" evidence="2">
    <location>
        <begin position="439"/>
        <end position="454"/>
    </location>
</feature>
<evidence type="ECO:0000259" key="7">
    <source>
        <dbReference type="PROSITE" id="PS01031"/>
    </source>
</evidence>
<evidence type="ECO:0000256" key="2">
    <source>
        <dbReference type="PROSITE-ProRule" id="PRU00124"/>
    </source>
</evidence>
<dbReference type="InterPro" id="IPR036055">
    <property type="entry name" value="LDL_receptor-like_sf"/>
</dbReference>
<comment type="caution">
    <text evidence="8">The sequence shown here is derived from an EMBL/GenBank/DDBJ whole genome shotgun (WGS) entry which is preliminary data.</text>
</comment>
<name>A0AAW0STC1_SCYPA</name>
<gene>
    <name evidence="8" type="ORF">O3P69_011087</name>
</gene>
<dbReference type="GO" id="GO:0051082">
    <property type="term" value="F:unfolded protein binding"/>
    <property type="evidence" value="ECO:0007669"/>
    <property type="project" value="TreeGrafter"/>
</dbReference>
<feature type="domain" description="SHSP" evidence="7">
    <location>
        <begin position="806"/>
        <end position="914"/>
    </location>
</feature>
<dbReference type="CDD" id="cd00112">
    <property type="entry name" value="LDLa"/>
    <property type="match status" value="1"/>
</dbReference>
<evidence type="ECO:0000256" key="5">
    <source>
        <dbReference type="SAM" id="MobiDB-lite"/>
    </source>
</evidence>
<dbReference type="Gene3D" id="4.10.400.10">
    <property type="entry name" value="Low-density Lipoprotein Receptor"/>
    <property type="match status" value="1"/>
</dbReference>
<feature type="region of interest" description="Disordered" evidence="5">
    <location>
        <begin position="711"/>
        <end position="737"/>
    </location>
</feature>
<feature type="disulfide bond" evidence="2">
    <location>
        <begin position="420"/>
        <end position="432"/>
    </location>
</feature>
<dbReference type="PROSITE" id="PS01031">
    <property type="entry name" value="SHSP"/>
    <property type="match status" value="1"/>
</dbReference>
<feature type="region of interest" description="Disordered" evidence="5">
    <location>
        <begin position="900"/>
        <end position="967"/>
    </location>
</feature>
<evidence type="ECO:0000256" key="4">
    <source>
        <dbReference type="RuleBase" id="RU003616"/>
    </source>
</evidence>
<dbReference type="GO" id="GO:0009408">
    <property type="term" value="P:response to heat"/>
    <property type="evidence" value="ECO:0007669"/>
    <property type="project" value="TreeGrafter"/>
</dbReference>
<evidence type="ECO:0000256" key="1">
    <source>
        <dbReference type="ARBA" id="ARBA00023157"/>
    </source>
</evidence>
<comment type="similarity">
    <text evidence="3 4">Belongs to the small heat shock protein (HSP20) family.</text>
</comment>
<dbReference type="EMBL" id="JARAKH010000045">
    <property type="protein sequence ID" value="KAK8378346.1"/>
    <property type="molecule type" value="Genomic_DNA"/>
</dbReference>
<feature type="chain" id="PRO_5043665207" description="SHSP domain-containing protein" evidence="6">
    <location>
        <begin position="27"/>
        <end position="993"/>
    </location>
</feature>
<dbReference type="PROSITE" id="PS50068">
    <property type="entry name" value="LDLRA_2"/>
    <property type="match status" value="1"/>
</dbReference>
<dbReference type="Gene3D" id="2.60.40.790">
    <property type="match status" value="1"/>
</dbReference>
<evidence type="ECO:0000256" key="3">
    <source>
        <dbReference type="PROSITE-ProRule" id="PRU00285"/>
    </source>
</evidence>
<evidence type="ECO:0000256" key="6">
    <source>
        <dbReference type="SAM" id="SignalP"/>
    </source>
</evidence>
<proteinExistence type="inferred from homology"/>
<dbReference type="SUPFAM" id="SSF49764">
    <property type="entry name" value="HSP20-like chaperones"/>
    <property type="match status" value="1"/>
</dbReference>
<keyword evidence="1 2" id="KW-1015">Disulfide bond</keyword>
<organism evidence="8 9">
    <name type="scientific">Scylla paramamosain</name>
    <name type="common">Mud crab</name>
    <dbReference type="NCBI Taxonomy" id="85552"/>
    <lineage>
        <taxon>Eukaryota</taxon>
        <taxon>Metazoa</taxon>
        <taxon>Ecdysozoa</taxon>
        <taxon>Arthropoda</taxon>
        <taxon>Crustacea</taxon>
        <taxon>Multicrustacea</taxon>
        <taxon>Malacostraca</taxon>
        <taxon>Eumalacostraca</taxon>
        <taxon>Eucarida</taxon>
        <taxon>Decapoda</taxon>
        <taxon>Pleocyemata</taxon>
        <taxon>Brachyura</taxon>
        <taxon>Eubrachyura</taxon>
        <taxon>Portunoidea</taxon>
        <taxon>Portunidae</taxon>
        <taxon>Portuninae</taxon>
        <taxon>Scylla</taxon>
    </lineage>
</organism>
<dbReference type="PRINTS" id="PR00299">
    <property type="entry name" value="ACRYSTALLIN"/>
</dbReference>
<dbReference type="GO" id="GO:0016020">
    <property type="term" value="C:membrane"/>
    <property type="evidence" value="ECO:0007669"/>
    <property type="project" value="InterPro"/>
</dbReference>
<dbReference type="Pfam" id="PF00011">
    <property type="entry name" value="HSP20"/>
    <property type="match status" value="1"/>
</dbReference>
<dbReference type="Pfam" id="PF02931">
    <property type="entry name" value="Neur_chan_LBD"/>
    <property type="match status" value="1"/>
</dbReference>
<keyword evidence="6" id="KW-0732">Signal</keyword>
<dbReference type="SUPFAM" id="SSF63712">
    <property type="entry name" value="Nicotinic receptor ligand binding domain-like"/>
    <property type="match status" value="1"/>
</dbReference>
<dbReference type="Pfam" id="PF00057">
    <property type="entry name" value="Ldl_recept_a"/>
    <property type="match status" value="1"/>
</dbReference>
<reference evidence="8 9" key="1">
    <citation type="submission" date="2023-03" db="EMBL/GenBank/DDBJ databases">
        <title>High-quality genome of Scylla paramamosain provides insights in environmental adaptation.</title>
        <authorList>
            <person name="Zhang L."/>
        </authorList>
    </citation>
    <scope>NUCLEOTIDE SEQUENCE [LARGE SCALE GENOMIC DNA]</scope>
    <source>
        <strain evidence="8">LZ_2023a</strain>
        <tissue evidence="8">Muscle</tissue>
    </source>
</reference>
<protein>
    <recommendedName>
        <fullName evidence="7">SHSP domain-containing protein</fullName>
    </recommendedName>
</protein>
<dbReference type="InterPro" id="IPR002172">
    <property type="entry name" value="LDrepeatLR_classA_rpt"/>
</dbReference>
<dbReference type="CDD" id="cd06526">
    <property type="entry name" value="metazoan_ACD"/>
    <property type="match status" value="1"/>
</dbReference>
<comment type="caution">
    <text evidence="2">Lacks conserved residue(s) required for the propagation of feature annotation.</text>
</comment>
<dbReference type="AlphaFoldDB" id="A0AAW0STC1"/>
<dbReference type="InterPro" id="IPR006202">
    <property type="entry name" value="Neur_chan_lig-bd"/>
</dbReference>
<dbReference type="GO" id="GO:0005230">
    <property type="term" value="F:extracellular ligand-gated monoatomic ion channel activity"/>
    <property type="evidence" value="ECO:0007669"/>
    <property type="project" value="InterPro"/>
</dbReference>
<sequence>MERYLSSPVRLLLGLICVLAMGTTAGEGVVVVAVESSKGHLCRTFPQHTTFPRGFPSENASSVGVCALVRPELTQPAPYSHIVSFTSSGVSVAAGINSSLALWLTVGEETHRLNDSLKGEVWNMVCVGLSAAHDTPTPEEKHPPPKVNEVWASLQGLPLDVPLGVNITAWEEDVEVCVGTRSKWYASFTGFVTGVTLQVGKGELTPDNCSLLLETNQLTAPLNESWTPHGPVFALEEDLRQPCDTSVLTLVLREAWGHDKALRWCRSLGGHLPTEEEVAAGLVTLKCTSEEHLSWMSDASERDEGPANTCPVVLADGGVGRRPCLSELECSLCQVPAGLRYTLYGARTDFDRHYRLSARQDDSFLFQGETSNITRTAAGWTLQSRLHRRQLHLNGSVGVMGRRAWRSPTHAADTLTFTVCNAIQFSSNDGVCVLRSERCDGRVHAPDMSDEEDCGSRRLLRKDAHYDPGVRPFAGQKLTIYYWFEAMLVQKMDAEKDLASTDLNLHLRWEDPRVKFVDTKMGRNSFPCHQIWTPSLLMFAGYYIGPAVHPSANRTLCYVYWEEMPRQENQMDDPFMGEPGAGRAGRALSRGRYMTRTNISQYRNFLVTYPCMLRVSRYPFGRYMCNLTFSLYGDHENVDWQVMDLRQENGNPPIMNYYGDHDLFDYKLEKITLDVHHNMISFTLHLIGQPDYHLMRGRGRLGEFEEEEEKEVEEEVEETGECTPLNNRTTATTMSTTTTTKTTKTLSVVKRESFFDDSFFTDQWEDFDKAVQSVLDKFDDSGLKVDVGSRSHCRDVYSKIRSSKIDEDLYASQALQITEKDGKFQAVMDVKDFSPSDLQVRVVEDRVVVEGKYIKKSEDGSSMSSKSFYKEFTMPNTADIDSVSTALSKDGVLTVRAPKREGGAATPSGALSTSVQQQSQSSVQQSSSSTSSSSVQQTSSSVKKVSMSSSSTFSSTSSSNFSNMDSFDDMAKDMQDRLVFSHDNVNLKLPGTQ</sequence>
<dbReference type="Proteomes" id="UP001487740">
    <property type="component" value="Unassembled WGS sequence"/>
</dbReference>
<keyword evidence="9" id="KW-1185">Reference proteome</keyword>
<dbReference type="InterPro" id="IPR036734">
    <property type="entry name" value="Neur_chan_lig-bd_sf"/>
</dbReference>
<accession>A0AAW0STC1</accession>
<dbReference type="GO" id="GO:0042026">
    <property type="term" value="P:protein refolding"/>
    <property type="evidence" value="ECO:0007669"/>
    <property type="project" value="TreeGrafter"/>
</dbReference>
<dbReference type="InterPro" id="IPR002068">
    <property type="entry name" value="A-crystallin/Hsp20_dom"/>
</dbReference>
<dbReference type="PANTHER" id="PTHR45640">
    <property type="entry name" value="HEAT SHOCK PROTEIN HSP-12.2-RELATED"/>
    <property type="match status" value="1"/>
</dbReference>
<feature type="compositionally biased region" description="Acidic residues" evidence="5">
    <location>
        <begin position="711"/>
        <end position="720"/>
    </location>
</feature>
<feature type="compositionally biased region" description="Low complexity" evidence="5">
    <location>
        <begin position="912"/>
        <end position="964"/>
    </location>
</feature>
<dbReference type="GO" id="GO:0005634">
    <property type="term" value="C:nucleus"/>
    <property type="evidence" value="ECO:0007669"/>
    <property type="project" value="TreeGrafter"/>
</dbReference>
<evidence type="ECO:0000313" key="8">
    <source>
        <dbReference type="EMBL" id="KAK8378346.1"/>
    </source>
</evidence>
<dbReference type="GO" id="GO:0005737">
    <property type="term" value="C:cytoplasm"/>
    <property type="evidence" value="ECO:0007669"/>
    <property type="project" value="TreeGrafter"/>
</dbReference>
<dbReference type="Gene3D" id="2.70.170.10">
    <property type="entry name" value="Neurotransmitter-gated ion-channel ligand-binding domain"/>
    <property type="match status" value="1"/>
</dbReference>
<dbReference type="SUPFAM" id="SSF57424">
    <property type="entry name" value="LDL receptor-like module"/>
    <property type="match status" value="1"/>
</dbReference>
<dbReference type="InterPro" id="IPR008978">
    <property type="entry name" value="HSP20-like_chaperone"/>
</dbReference>
<evidence type="ECO:0000313" key="9">
    <source>
        <dbReference type="Proteomes" id="UP001487740"/>
    </source>
</evidence>
<dbReference type="InterPro" id="IPR001436">
    <property type="entry name" value="Alpha-crystallin/sHSP_animal"/>
</dbReference>
<dbReference type="PANTHER" id="PTHR45640:SF26">
    <property type="entry name" value="RE23625P"/>
    <property type="match status" value="1"/>
</dbReference>
<feature type="signal peptide" evidence="6">
    <location>
        <begin position="1"/>
        <end position="26"/>
    </location>
</feature>